<dbReference type="InterPro" id="IPR048395">
    <property type="entry name" value="Glyco_hydro_31_C"/>
</dbReference>
<dbReference type="Pfam" id="PF01055">
    <property type="entry name" value="Glyco_hydro_31_2nd"/>
    <property type="match status" value="1"/>
</dbReference>
<dbReference type="SUPFAM" id="SSF51011">
    <property type="entry name" value="Glycosyl hydrolase domain"/>
    <property type="match status" value="1"/>
</dbReference>
<protein>
    <submittedName>
        <fullName evidence="7">Alpha-glucosidase (Family GH31 glycosyl hydrolase)</fullName>
    </submittedName>
</protein>
<dbReference type="InterPro" id="IPR017853">
    <property type="entry name" value="GH"/>
</dbReference>
<dbReference type="Gene3D" id="2.60.40.1180">
    <property type="entry name" value="Golgi alpha-mannosidase II"/>
    <property type="match status" value="2"/>
</dbReference>
<dbReference type="PANTHER" id="PTHR43053">
    <property type="entry name" value="GLYCOSIDASE FAMILY 31"/>
    <property type="match status" value="1"/>
</dbReference>
<proteinExistence type="inferred from homology"/>
<sequence length="411" mass="45568">MVRRLKDRGLRVSLWINPYIAQRSVLFEEGRRLGYLLKRPDGSVWQWDLWQAGMAIVDFTNPAATAWFRSKLQVLTDLGVDCFKTDFGERIPAEDVVWFDGSDPGRMHNYYPHLYNRAVFDLLTEQRGDGDAVLFARSATVGGQQFPVHWGGDCESTFEAMAESLRGGLSLASSGFGYWSHDIGGFEGTPDAAVFKRWVPFGLLSSHSRLHGSSSYRVPWAFDEEAVGVLRKFTKLKLSLMPYLAAAAEEAHTAGTPMMRPMVLEFPADPGVAYLERQYMLGPDLLVAPVMSQDGEVRFYLPDGNWTHLLTGERVAGSRWVTETHGFDSLPVLVREGAVIAVGAVDDRPDYDWADGVELRWFAPSEGQSRRIGLPGPGGATVATIEVTLTDGRPVARVLEGTCDRFTVTVV</sequence>
<dbReference type="Pfam" id="PF21365">
    <property type="entry name" value="Glyco_hydro_31_3rd"/>
    <property type="match status" value="1"/>
</dbReference>
<evidence type="ECO:0000256" key="1">
    <source>
        <dbReference type="ARBA" id="ARBA00007806"/>
    </source>
</evidence>
<name>A0A7W9JFU3_9ACTN</name>
<dbReference type="InterPro" id="IPR050985">
    <property type="entry name" value="Alpha-glycosidase_related"/>
</dbReference>
<feature type="domain" description="Glycoside hydrolase family 31 TIM barrel" evidence="5">
    <location>
        <begin position="1"/>
        <end position="245"/>
    </location>
</feature>
<dbReference type="SUPFAM" id="SSF117125">
    <property type="entry name" value="Putative glucosidase YicI, C-terminal domain"/>
    <property type="match status" value="1"/>
</dbReference>
<keyword evidence="8" id="KW-1185">Reference proteome</keyword>
<organism evidence="7 8">
    <name type="scientific">Kribbella italica</name>
    <dbReference type="NCBI Taxonomy" id="1540520"/>
    <lineage>
        <taxon>Bacteria</taxon>
        <taxon>Bacillati</taxon>
        <taxon>Actinomycetota</taxon>
        <taxon>Actinomycetes</taxon>
        <taxon>Propionibacteriales</taxon>
        <taxon>Kribbellaceae</taxon>
        <taxon>Kribbella</taxon>
    </lineage>
</organism>
<dbReference type="AlphaFoldDB" id="A0A7W9JFU3"/>
<comment type="caution">
    <text evidence="7">The sequence shown here is derived from an EMBL/GenBank/DDBJ whole genome shotgun (WGS) entry which is preliminary data.</text>
</comment>
<dbReference type="SUPFAM" id="SSF51445">
    <property type="entry name" value="(Trans)glycosidases"/>
    <property type="match status" value="1"/>
</dbReference>
<dbReference type="Proteomes" id="UP000549971">
    <property type="component" value="Unassembled WGS sequence"/>
</dbReference>
<evidence type="ECO:0000256" key="4">
    <source>
        <dbReference type="RuleBase" id="RU361185"/>
    </source>
</evidence>
<dbReference type="GO" id="GO:0005975">
    <property type="term" value="P:carbohydrate metabolic process"/>
    <property type="evidence" value="ECO:0007669"/>
    <property type="project" value="InterPro"/>
</dbReference>
<evidence type="ECO:0000256" key="3">
    <source>
        <dbReference type="ARBA" id="ARBA00023295"/>
    </source>
</evidence>
<dbReference type="InterPro" id="IPR000322">
    <property type="entry name" value="Glyco_hydro_31_TIM"/>
</dbReference>
<accession>A0A7W9JFU3</accession>
<evidence type="ECO:0000259" key="6">
    <source>
        <dbReference type="Pfam" id="PF21365"/>
    </source>
</evidence>
<comment type="similarity">
    <text evidence="1 4">Belongs to the glycosyl hydrolase 31 family.</text>
</comment>
<reference evidence="7 8" key="1">
    <citation type="submission" date="2020-08" db="EMBL/GenBank/DDBJ databases">
        <title>Sequencing the genomes of 1000 actinobacteria strains.</title>
        <authorList>
            <person name="Klenk H.-P."/>
        </authorList>
    </citation>
    <scope>NUCLEOTIDE SEQUENCE [LARGE SCALE GENOMIC DNA]</scope>
    <source>
        <strain evidence="7 8">DSM 28967</strain>
    </source>
</reference>
<evidence type="ECO:0000313" key="8">
    <source>
        <dbReference type="Proteomes" id="UP000549971"/>
    </source>
</evidence>
<keyword evidence="2 4" id="KW-0378">Hydrolase</keyword>
<evidence type="ECO:0000259" key="5">
    <source>
        <dbReference type="Pfam" id="PF01055"/>
    </source>
</evidence>
<dbReference type="NCBIfam" id="NF007940">
    <property type="entry name" value="PRK10658.1"/>
    <property type="match status" value="1"/>
</dbReference>
<evidence type="ECO:0000313" key="7">
    <source>
        <dbReference type="EMBL" id="MBB5841369.1"/>
    </source>
</evidence>
<dbReference type="PANTHER" id="PTHR43053:SF4">
    <property type="entry name" value="MYOGENESIS-REGULATING GLYCOSIDASE"/>
    <property type="match status" value="1"/>
</dbReference>
<feature type="domain" description="Glycosyl hydrolase family 31 C-terminal" evidence="6">
    <location>
        <begin position="255"/>
        <end position="340"/>
    </location>
</feature>
<keyword evidence="3 4" id="KW-0326">Glycosidase</keyword>
<evidence type="ECO:0000256" key="2">
    <source>
        <dbReference type="ARBA" id="ARBA00022801"/>
    </source>
</evidence>
<dbReference type="Gene3D" id="3.20.20.80">
    <property type="entry name" value="Glycosidases"/>
    <property type="match status" value="1"/>
</dbReference>
<gene>
    <name evidence="7" type="ORF">HDA39_008103</name>
</gene>
<dbReference type="EMBL" id="JACHMY010000001">
    <property type="protein sequence ID" value="MBB5841369.1"/>
    <property type="molecule type" value="Genomic_DNA"/>
</dbReference>
<dbReference type="GO" id="GO:0004553">
    <property type="term" value="F:hydrolase activity, hydrolyzing O-glycosyl compounds"/>
    <property type="evidence" value="ECO:0007669"/>
    <property type="project" value="InterPro"/>
</dbReference>
<dbReference type="InterPro" id="IPR013780">
    <property type="entry name" value="Glyco_hydro_b"/>
</dbReference>